<evidence type="ECO:0000256" key="4">
    <source>
        <dbReference type="SAM" id="MobiDB-lite"/>
    </source>
</evidence>
<keyword evidence="7" id="KW-1185">Reference proteome</keyword>
<dbReference type="PANTHER" id="PTHR45911">
    <property type="entry name" value="C2 DOMAIN-CONTAINING PROTEIN"/>
    <property type="match status" value="1"/>
</dbReference>
<dbReference type="Gene3D" id="2.60.40.150">
    <property type="entry name" value="C2 domain"/>
    <property type="match status" value="1"/>
</dbReference>
<dbReference type="PROSITE" id="PS50004">
    <property type="entry name" value="C2"/>
    <property type="match status" value="1"/>
</dbReference>
<dbReference type="PANTHER" id="PTHR45911:SF4">
    <property type="entry name" value="MULTIPLE C2 AND TRANSMEMBRANE DOMAIN-CONTAINING PROTEIN"/>
    <property type="match status" value="1"/>
</dbReference>
<evidence type="ECO:0000313" key="6">
    <source>
        <dbReference type="EMBL" id="GAB1225337.1"/>
    </source>
</evidence>
<proteinExistence type="predicted"/>
<evidence type="ECO:0000256" key="3">
    <source>
        <dbReference type="SAM" id="Coils"/>
    </source>
</evidence>
<sequence>MQSNSSSPSGNETNKDHNPKDYLYDIVVEKGENLPKADIGGRIDGFIVLNFSVSKTSLKKKNKSNSKDEYKKKLKEIEEKEQRNEECESVERSCQTKAVMNNYNPIWNSRFILHHLTKETVLVELFDYDKLSENDYIGKIEVNLSEFGQSFVDSPAPLTLSEKYKDQRQNIQLPTEIFFSFGKIFTLNKIKRIITERGITDIEIDTKKRTVIKSLKNDGLDGSFFAIKYNDDYTVDFVVMSTDPNNVLYISSEEGYSKKFLAKVKREEEEFDVFGKKVKYCMVMKKIPLINPLSLFSLRKLYASSKYTLDSITTPRGWKGKLSYFQATLILKETFFIDIDERILMDEEGFIISIKDQIKTSEIAIYPKMDSPYWMALVEGKENSIILYDNGRKFDDIKDWITSKVYAQLEYPVIHKDVTLLFFEEDPDFQYKLLVDLIPYIE</sequence>
<feature type="region of interest" description="Disordered" evidence="4">
    <location>
        <begin position="1"/>
        <end position="20"/>
    </location>
</feature>
<dbReference type="SMART" id="SM00239">
    <property type="entry name" value="C2"/>
    <property type="match status" value="1"/>
</dbReference>
<gene>
    <name evidence="6" type="ORF">ENUP19_0248G0111</name>
</gene>
<reference evidence="6 7" key="1">
    <citation type="journal article" date="2019" name="PLoS Negl. Trop. Dis.">
        <title>Whole genome sequencing of Entamoeba nuttalli reveals mammalian host-related molecular signatures and a novel octapeptide-repeat surface protein.</title>
        <authorList>
            <person name="Tanaka M."/>
            <person name="Makiuchi T."/>
            <person name="Komiyama T."/>
            <person name="Shiina T."/>
            <person name="Osaki K."/>
            <person name="Tachibana H."/>
        </authorList>
    </citation>
    <scope>NUCLEOTIDE SEQUENCE [LARGE SCALE GENOMIC DNA]</scope>
    <source>
        <strain evidence="6 7">P19-061405</strain>
    </source>
</reference>
<feature type="coiled-coil region" evidence="3">
    <location>
        <begin position="60"/>
        <end position="90"/>
    </location>
</feature>
<dbReference type="InterPro" id="IPR000008">
    <property type="entry name" value="C2_dom"/>
</dbReference>
<keyword evidence="1" id="KW-0479">Metal-binding</keyword>
<organism evidence="6 7">
    <name type="scientific">Entamoeba nuttalli</name>
    <dbReference type="NCBI Taxonomy" id="412467"/>
    <lineage>
        <taxon>Eukaryota</taxon>
        <taxon>Amoebozoa</taxon>
        <taxon>Evosea</taxon>
        <taxon>Archamoebae</taxon>
        <taxon>Mastigamoebida</taxon>
        <taxon>Entamoebidae</taxon>
        <taxon>Entamoeba</taxon>
    </lineage>
</organism>
<feature type="compositionally biased region" description="Polar residues" evidence="4">
    <location>
        <begin position="1"/>
        <end position="12"/>
    </location>
</feature>
<keyword evidence="2" id="KW-0106">Calcium</keyword>
<feature type="domain" description="C2" evidence="5">
    <location>
        <begin position="3"/>
        <end position="160"/>
    </location>
</feature>
<comment type="caution">
    <text evidence="6">The sequence shown here is derived from an EMBL/GenBank/DDBJ whole genome shotgun (WGS) entry which is preliminary data.</text>
</comment>
<name>A0ABQ0DRF3_9EUKA</name>
<accession>A0ABQ0DRF3</accession>
<dbReference type="InterPro" id="IPR035892">
    <property type="entry name" value="C2_domain_sf"/>
</dbReference>
<evidence type="ECO:0000256" key="1">
    <source>
        <dbReference type="ARBA" id="ARBA00022723"/>
    </source>
</evidence>
<dbReference type="SUPFAM" id="SSF49562">
    <property type="entry name" value="C2 domain (Calcium/lipid-binding domain, CaLB)"/>
    <property type="match status" value="1"/>
</dbReference>
<keyword evidence="3" id="KW-0175">Coiled coil</keyword>
<dbReference type="Pfam" id="PF00168">
    <property type="entry name" value="C2"/>
    <property type="match status" value="1"/>
</dbReference>
<evidence type="ECO:0000313" key="7">
    <source>
        <dbReference type="Proteomes" id="UP001628156"/>
    </source>
</evidence>
<evidence type="ECO:0000259" key="5">
    <source>
        <dbReference type="PROSITE" id="PS50004"/>
    </source>
</evidence>
<evidence type="ECO:0000256" key="2">
    <source>
        <dbReference type="ARBA" id="ARBA00022837"/>
    </source>
</evidence>
<protein>
    <recommendedName>
        <fullName evidence="5">C2 domain-containing protein</fullName>
    </recommendedName>
</protein>
<dbReference type="Proteomes" id="UP001628156">
    <property type="component" value="Unassembled WGS sequence"/>
</dbReference>
<dbReference type="EMBL" id="BAAFRS010000248">
    <property type="protein sequence ID" value="GAB1225337.1"/>
    <property type="molecule type" value="Genomic_DNA"/>
</dbReference>
<dbReference type="CDD" id="cd00030">
    <property type="entry name" value="C2"/>
    <property type="match status" value="1"/>
</dbReference>